<reference evidence="1 2" key="1">
    <citation type="submission" date="2020-04" db="EMBL/GenBank/DDBJ databases">
        <authorList>
            <person name="De Canck E."/>
        </authorList>
    </citation>
    <scope>NUCLEOTIDE SEQUENCE [LARGE SCALE GENOMIC DNA]</scope>
    <source>
        <strain evidence="1 2">LMG 26788</strain>
    </source>
</reference>
<dbReference type="AlphaFoldDB" id="A0A6S7DXY5"/>
<proteinExistence type="predicted"/>
<keyword evidence="2" id="KW-1185">Reference proteome</keyword>
<dbReference type="EMBL" id="CADIKZ010000005">
    <property type="protein sequence ID" value="CAB3863641.1"/>
    <property type="molecule type" value="Genomic_DNA"/>
</dbReference>
<evidence type="ECO:0000313" key="1">
    <source>
        <dbReference type="EMBL" id="CAB3863641.1"/>
    </source>
</evidence>
<dbReference type="Proteomes" id="UP000494203">
    <property type="component" value="Unassembled WGS sequence"/>
</dbReference>
<evidence type="ECO:0000313" key="2">
    <source>
        <dbReference type="Proteomes" id="UP000494203"/>
    </source>
</evidence>
<sequence>MAELVRGASGARDLTRRERNAMRQAILRVLETLHEGGQVARIEHARNSLSYVWSDVRHGGIACAPDAARQCIHVVAPAADPPNCQSIAALLR</sequence>
<protein>
    <submittedName>
        <fullName evidence="1">Uncharacterized protein</fullName>
    </submittedName>
</protein>
<name>A0A6S7DXY5_9BURK</name>
<organism evidence="1 2">
    <name type="scientific">Achromobacter pulmonis</name>
    <dbReference type="NCBI Taxonomy" id="1389932"/>
    <lineage>
        <taxon>Bacteria</taxon>
        <taxon>Pseudomonadati</taxon>
        <taxon>Pseudomonadota</taxon>
        <taxon>Betaproteobacteria</taxon>
        <taxon>Burkholderiales</taxon>
        <taxon>Alcaligenaceae</taxon>
        <taxon>Achromobacter</taxon>
    </lineage>
</organism>
<gene>
    <name evidence="1" type="ORF">LMG26788_02402</name>
</gene>
<accession>A0A6S7DXY5</accession>